<evidence type="ECO:0000313" key="1">
    <source>
        <dbReference type="EMBL" id="KLO10979.1"/>
    </source>
</evidence>
<dbReference type="Proteomes" id="UP000053477">
    <property type="component" value="Unassembled WGS sequence"/>
</dbReference>
<dbReference type="InParanoid" id="A0A0H2RGM5"/>
<protein>
    <submittedName>
        <fullName evidence="1">Uncharacterized protein</fullName>
    </submittedName>
</protein>
<organism evidence="1 2">
    <name type="scientific">Schizopora paradoxa</name>
    <dbReference type="NCBI Taxonomy" id="27342"/>
    <lineage>
        <taxon>Eukaryota</taxon>
        <taxon>Fungi</taxon>
        <taxon>Dikarya</taxon>
        <taxon>Basidiomycota</taxon>
        <taxon>Agaricomycotina</taxon>
        <taxon>Agaricomycetes</taxon>
        <taxon>Hymenochaetales</taxon>
        <taxon>Schizoporaceae</taxon>
        <taxon>Schizopora</taxon>
    </lineage>
</organism>
<keyword evidence="2" id="KW-1185">Reference proteome</keyword>
<reference evidence="1 2" key="1">
    <citation type="submission" date="2015-04" db="EMBL/GenBank/DDBJ databases">
        <title>Complete genome sequence of Schizopora paradoxa KUC8140, a cosmopolitan wood degrader in East Asia.</title>
        <authorList>
            <consortium name="DOE Joint Genome Institute"/>
            <person name="Min B."/>
            <person name="Park H."/>
            <person name="Jang Y."/>
            <person name="Kim J.-J."/>
            <person name="Kim K.H."/>
            <person name="Pangilinan J."/>
            <person name="Lipzen A."/>
            <person name="Riley R."/>
            <person name="Grigoriev I.V."/>
            <person name="Spatafora J.W."/>
            <person name="Choi I.-G."/>
        </authorList>
    </citation>
    <scope>NUCLEOTIDE SEQUENCE [LARGE SCALE GENOMIC DNA]</scope>
    <source>
        <strain evidence="1 2">KUC8140</strain>
    </source>
</reference>
<sequence>MSSGTTVPLKEQMFAMGGEDKYIVVSESKVLNEWEDQISHLLKAKGMHGTTNKCPQHKACQPTTSGLDVINDPHRTRVIIGSSVPATEISLVVNKVLELGVPKIWVQPESAGGHLQALVDQDDRVVVAQNADDLVQVFSLSSPSNTPMASL</sequence>
<evidence type="ECO:0000313" key="2">
    <source>
        <dbReference type="Proteomes" id="UP000053477"/>
    </source>
</evidence>
<name>A0A0H2RGM5_9AGAM</name>
<accession>A0A0H2RGM5</accession>
<dbReference type="EMBL" id="KQ086012">
    <property type="protein sequence ID" value="KLO10979.1"/>
    <property type="molecule type" value="Genomic_DNA"/>
</dbReference>
<gene>
    <name evidence="1" type="ORF">SCHPADRAFT_906433</name>
</gene>
<dbReference type="AlphaFoldDB" id="A0A0H2RGM5"/>
<proteinExistence type="predicted"/>